<feature type="binding site" description="covalent" evidence="9">
    <location>
        <position position="54"/>
    </location>
    <ligand>
        <name>heme c</name>
        <dbReference type="ChEBI" id="CHEBI:61717"/>
        <label>1</label>
    </ligand>
</feature>
<sequence length="467" mass="49885">MKFNALVGAGLFLLSASAALAQQQAHGDPTTGDAPAAIVARGEYLARAGDCISCHTVPGGTPFVGGRAFTLPFGVIYSTNITPDNETGIGAWTDDQFVRAVHEGIGKDGEHLYPAFPYASYTQISREDVLAIKAYLFSMPPVHQPRTANSLSFPFNQRWGMAFWNALNLDAARFKPDPGKSAEWNRGNYLANALGHCGECHTPRNVTFGLQASRMFSGAEIEGWRAYNASADAALGIGDWSMQELEQFLKTGHAENRGSASGPMEEVVRLSLSHLNDQDIHSLAVYLKDTAPVSNERDPRVAAAPSALHDGRYVPGTGDAGLGQKVFAGNCASCHSWNGGGMSTPFAGLRGSKTANDAVGSNIVQVVLSGQKANTSTGVVSMPSFRLSLNNSEIAAVANYIVGRFGDKPGFVTPEQVEKQRVGEQRIDFGPYVRFAVGGLVIIIVTGVLAFLAFRSRRQPRGNMHAH</sequence>
<dbReference type="GO" id="GO:0020037">
    <property type="term" value="F:heme binding"/>
    <property type="evidence" value="ECO:0007669"/>
    <property type="project" value="InterPro"/>
</dbReference>
<evidence type="ECO:0000256" key="7">
    <source>
        <dbReference type="ARBA" id="ARBA00023004"/>
    </source>
</evidence>
<evidence type="ECO:0000256" key="6">
    <source>
        <dbReference type="ARBA" id="ARBA00022737"/>
    </source>
</evidence>
<feature type="binding site" description="covalent" evidence="9">
    <location>
        <position position="331"/>
    </location>
    <ligand>
        <name>heme c</name>
        <dbReference type="ChEBI" id="CHEBI:61717"/>
        <label>3</label>
    </ligand>
</feature>
<gene>
    <name evidence="14" type="ORF">CCGE525_15085</name>
</gene>
<feature type="binding site" description="axial binding residue" evidence="10">
    <location>
        <position position="335"/>
    </location>
    <ligand>
        <name>heme c</name>
        <dbReference type="ChEBI" id="CHEBI:61717"/>
        <label>3</label>
    </ligand>
    <ligandPart>
        <name>Fe</name>
        <dbReference type="ChEBI" id="CHEBI:18248"/>
    </ligandPart>
</feature>
<feature type="binding site" description="covalent" evidence="9">
    <location>
        <position position="51"/>
    </location>
    <ligand>
        <name>heme c</name>
        <dbReference type="ChEBI" id="CHEBI:61717"/>
        <label>1</label>
    </ligand>
</feature>
<feature type="chain" id="PRO_5017335705" evidence="12">
    <location>
        <begin position="22"/>
        <end position="467"/>
    </location>
</feature>
<dbReference type="KEGG" id="rjg:CCGE525_15085"/>
<evidence type="ECO:0000313" key="14">
    <source>
        <dbReference type="EMBL" id="AYG59987.1"/>
    </source>
</evidence>
<dbReference type="Proteomes" id="UP000282195">
    <property type="component" value="Chromosome"/>
</dbReference>
<dbReference type="OrthoDB" id="9811281at2"/>
<evidence type="ECO:0000256" key="3">
    <source>
        <dbReference type="ARBA" id="ARBA00022617"/>
    </source>
</evidence>
<protein>
    <submittedName>
        <fullName evidence="14">Cytochrome c</fullName>
    </submittedName>
</protein>
<name>A0A387FQN3_9HYPH</name>
<keyword evidence="5 12" id="KW-0732">Signal</keyword>
<dbReference type="RefSeq" id="WP_120704983.1">
    <property type="nucleotide sequence ID" value="NZ_CP032694.1"/>
</dbReference>
<evidence type="ECO:0000313" key="15">
    <source>
        <dbReference type="Proteomes" id="UP000282195"/>
    </source>
</evidence>
<feature type="domain" description="Cytochrome c" evidence="13">
    <location>
        <begin position="37"/>
        <end position="140"/>
    </location>
</feature>
<evidence type="ECO:0000256" key="4">
    <source>
        <dbReference type="ARBA" id="ARBA00022723"/>
    </source>
</evidence>
<dbReference type="EMBL" id="CP032694">
    <property type="protein sequence ID" value="AYG59987.1"/>
    <property type="molecule type" value="Genomic_DNA"/>
</dbReference>
<feature type="domain" description="Cytochrome c" evidence="13">
    <location>
        <begin position="182"/>
        <end position="291"/>
    </location>
</feature>
<dbReference type="PANTHER" id="PTHR35008">
    <property type="entry name" value="BLL4482 PROTEIN-RELATED"/>
    <property type="match status" value="1"/>
</dbReference>
<feature type="binding site" description="covalent" evidence="9">
    <location>
        <position position="334"/>
    </location>
    <ligand>
        <name>heme c</name>
        <dbReference type="ChEBI" id="CHEBI:61717"/>
        <label>3</label>
    </ligand>
</feature>
<dbReference type="InterPro" id="IPR051459">
    <property type="entry name" value="Cytochrome_c-type_DH"/>
</dbReference>
<dbReference type="PANTHER" id="PTHR35008:SF8">
    <property type="entry name" value="ALCOHOL DEHYDROGENASE CYTOCHROME C SUBUNIT"/>
    <property type="match status" value="1"/>
</dbReference>
<evidence type="ECO:0000256" key="1">
    <source>
        <dbReference type="ARBA" id="ARBA00004236"/>
    </source>
</evidence>
<proteinExistence type="predicted"/>
<dbReference type="GO" id="GO:0005886">
    <property type="term" value="C:plasma membrane"/>
    <property type="evidence" value="ECO:0007669"/>
    <property type="project" value="UniProtKB-SubCell"/>
</dbReference>
<feature type="transmembrane region" description="Helical" evidence="11">
    <location>
        <begin position="432"/>
        <end position="454"/>
    </location>
</feature>
<feature type="signal peptide" evidence="12">
    <location>
        <begin position="1"/>
        <end position="21"/>
    </location>
</feature>
<feature type="binding site" description="axial binding residue" evidence="10">
    <location>
        <position position="201"/>
    </location>
    <ligand>
        <name>heme c</name>
        <dbReference type="ChEBI" id="CHEBI:61717"/>
        <label>2</label>
    </ligand>
    <ligandPart>
        <name>Fe</name>
        <dbReference type="ChEBI" id="CHEBI:18248"/>
    </ligandPart>
</feature>
<evidence type="ECO:0000256" key="10">
    <source>
        <dbReference type="PIRSR" id="PIRSR000018-51"/>
    </source>
</evidence>
<dbReference type="SUPFAM" id="SSF46626">
    <property type="entry name" value="Cytochrome c"/>
    <property type="match status" value="3"/>
</dbReference>
<feature type="binding site" description="covalent" evidence="9">
    <location>
        <position position="200"/>
    </location>
    <ligand>
        <name>heme c</name>
        <dbReference type="ChEBI" id="CHEBI:61717"/>
        <label>2</label>
    </ligand>
</feature>
<evidence type="ECO:0000256" key="9">
    <source>
        <dbReference type="PIRSR" id="PIRSR000018-50"/>
    </source>
</evidence>
<keyword evidence="15" id="KW-1185">Reference proteome</keyword>
<dbReference type="PIRSF" id="PIRSF000018">
    <property type="entry name" value="Mb_ADH_cyt_c"/>
    <property type="match status" value="1"/>
</dbReference>
<dbReference type="PROSITE" id="PS51007">
    <property type="entry name" value="CYTC"/>
    <property type="match status" value="3"/>
</dbReference>
<feature type="binding site" description="covalent" evidence="9">
    <location>
        <position position="197"/>
    </location>
    <ligand>
        <name>heme c</name>
        <dbReference type="ChEBI" id="CHEBI:61717"/>
        <label>2</label>
    </ligand>
</feature>
<comment type="cofactor">
    <cofactor evidence="9">
        <name>heme c</name>
        <dbReference type="ChEBI" id="CHEBI:61717"/>
    </cofactor>
    <text evidence="9">Binds 3 heme c groups covalently per subunit.</text>
</comment>
<evidence type="ECO:0000256" key="12">
    <source>
        <dbReference type="SAM" id="SignalP"/>
    </source>
</evidence>
<evidence type="ECO:0000259" key="13">
    <source>
        <dbReference type="PROSITE" id="PS51007"/>
    </source>
</evidence>
<evidence type="ECO:0000256" key="2">
    <source>
        <dbReference type="ARBA" id="ARBA00022475"/>
    </source>
</evidence>
<evidence type="ECO:0000256" key="11">
    <source>
        <dbReference type="SAM" id="Phobius"/>
    </source>
</evidence>
<accession>A0A387FQN3</accession>
<dbReference type="InterPro" id="IPR014353">
    <property type="entry name" value="Membr-bd_ADH_cyt_c"/>
</dbReference>
<dbReference type="InterPro" id="IPR036909">
    <property type="entry name" value="Cyt_c-like_dom_sf"/>
</dbReference>
<reference evidence="14 15" key="1">
    <citation type="submission" date="2018-10" db="EMBL/GenBank/DDBJ databases">
        <title>Rhizobium etli, R. leguminosarum and a new Rhizobium genospecies from Phaseolus dumosus.</title>
        <authorList>
            <person name="Ramirez-Puebla S.T."/>
            <person name="Rogel-Hernandez M.A."/>
            <person name="Guerrero G."/>
            <person name="Ormeno-Orrillo E."/>
            <person name="Martinez-Romero J.C."/>
            <person name="Negrete-Yankelevich S."/>
            <person name="Martinez-Romero E."/>
        </authorList>
    </citation>
    <scope>NUCLEOTIDE SEQUENCE [LARGE SCALE GENOMIC DNA]</scope>
    <source>
        <strain evidence="14 15">CCGE525</strain>
    </source>
</reference>
<dbReference type="GO" id="GO:0005506">
    <property type="term" value="F:iron ion binding"/>
    <property type="evidence" value="ECO:0007669"/>
    <property type="project" value="InterPro"/>
</dbReference>
<keyword evidence="3 9" id="KW-0349">Heme</keyword>
<keyword evidence="7 10" id="KW-0408">Iron</keyword>
<dbReference type="GO" id="GO:0009055">
    <property type="term" value="F:electron transfer activity"/>
    <property type="evidence" value="ECO:0007669"/>
    <property type="project" value="InterPro"/>
</dbReference>
<organism evidence="14 15">
    <name type="scientific">Rhizobium jaguaris</name>
    <dbReference type="NCBI Taxonomy" id="1312183"/>
    <lineage>
        <taxon>Bacteria</taxon>
        <taxon>Pseudomonadati</taxon>
        <taxon>Pseudomonadota</taxon>
        <taxon>Alphaproteobacteria</taxon>
        <taxon>Hyphomicrobiales</taxon>
        <taxon>Rhizobiaceae</taxon>
        <taxon>Rhizobium/Agrobacterium group</taxon>
        <taxon>Rhizobium</taxon>
    </lineage>
</organism>
<keyword evidence="6" id="KW-0677">Repeat</keyword>
<keyword evidence="2" id="KW-1003">Cell membrane</keyword>
<keyword evidence="11" id="KW-1133">Transmembrane helix</keyword>
<keyword evidence="4 10" id="KW-0479">Metal-binding</keyword>
<keyword evidence="8 11" id="KW-0472">Membrane</keyword>
<feature type="domain" description="Cytochrome c" evidence="13">
    <location>
        <begin position="318"/>
        <end position="405"/>
    </location>
</feature>
<dbReference type="AlphaFoldDB" id="A0A387FQN3"/>
<dbReference type="Pfam" id="PF00034">
    <property type="entry name" value="Cytochrom_C"/>
    <property type="match status" value="1"/>
</dbReference>
<dbReference type="GO" id="GO:0016614">
    <property type="term" value="F:oxidoreductase activity, acting on CH-OH group of donors"/>
    <property type="evidence" value="ECO:0007669"/>
    <property type="project" value="InterPro"/>
</dbReference>
<keyword evidence="11" id="KW-0812">Transmembrane</keyword>
<evidence type="ECO:0000256" key="5">
    <source>
        <dbReference type="ARBA" id="ARBA00022729"/>
    </source>
</evidence>
<evidence type="ECO:0000256" key="8">
    <source>
        <dbReference type="ARBA" id="ARBA00023136"/>
    </source>
</evidence>
<dbReference type="Gene3D" id="1.10.760.10">
    <property type="entry name" value="Cytochrome c-like domain"/>
    <property type="match status" value="2"/>
</dbReference>
<dbReference type="InterPro" id="IPR009056">
    <property type="entry name" value="Cyt_c-like_dom"/>
</dbReference>
<comment type="subcellular location">
    <subcellularLocation>
        <location evidence="1">Cell membrane</location>
    </subcellularLocation>
</comment>
<feature type="binding site" description="axial binding residue" evidence="10">
    <location>
        <position position="55"/>
    </location>
    <ligand>
        <name>heme c</name>
        <dbReference type="ChEBI" id="CHEBI:61717"/>
        <label>1</label>
    </ligand>
    <ligandPart>
        <name>Fe</name>
        <dbReference type="ChEBI" id="CHEBI:18248"/>
    </ligandPart>
</feature>